<protein>
    <submittedName>
        <fullName evidence="1">Uncharacterized protein</fullName>
    </submittedName>
</protein>
<dbReference type="OrthoDB" id="8246288at2"/>
<dbReference type="AlphaFoldDB" id="A0A1B1UJ61"/>
<keyword evidence="2" id="KW-1185">Reference proteome</keyword>
<name>A0A1B1UJ61_9BRAD</name>
<evidence type="ECO:0000313" key="1">
    <source>
        <dbReference type="EMBL" id="ANW02737.1"/>
    </source>
</evidence>
<organism evidence="1 2">
    <name type="scientific">Bradyrhizobium icense</name>
    <dbReference type="NCBI Taxonomy" id="1274631"/>
    <lineage>
        <taxon>Bacteria</taxon>
        <taxon>Pseudomonadati</taxon>
        <taxon>Pseudomonadota</taxon>
        <taxon>Alphaproteobacteria</taxon>
        <taxon>Hyphomicrobiales</taxon>
        <taxon>Nitrobacteraceae</taxon>
        <taxon>Bradyrhizobium</taxon>
    </lineage>
</organism>
<proteinExistence type="predicted"/>
<dbReference type="EMBL" id="CP016428">
    <property type="protein sequence ID" value="ANW02737.1"/>
    <property type="molecule type" value="Genomic_DNA"/>
</dbReference>
<dbReference type="RefSeq" id="WP_065729939.1">
    <property type="nucleotide sequence ID" value="NZ_CP016428.1"/>
</dbReference>
<sequence>MTDDYEVLSQDVMRSVDLHRVSSIPGVRLPAKYLHPAALLRLRLLSSLPDEESVAPWLAVARDHGLAPEYLAHLETLSSFAALATASYWYSIVVAKAALGLREQMMVETSKT</sequence>
<dbReference type="Proteomes" id="UP000092839">
    <property type="component" value="Chromosome"/>
</dbReference>
<evidence type="ECO:0000313" key="2">
    <source>
        <dbReference type="Proteomes" id="UP000092839"/>
    </source>
</evidence>
<reference evidence="1 2" key="1">
    <citation type="submission" date="2016-07" db="EMBL/GenBank/DDBJ databases">
        <title>Complete genome sequence of Bradyrhizobium icense LMTR 13T, a potential inoculant strain isolated from lima bean (Phaseolus lunatus) in Peru.</title>
        <authorList>
            <person name="Ormeno-Orrillo E."/>
            <person name="Duran D."/>
            <person name="Rogel M.A."/>
            <person name="Rey L."/>
            <person name="Imperial J."/>
            <person name="Ruiz-Argueso T."/>
            <person name="Martinez-Romero E."/>
        </authorList>
    </citation>
    <scope>NUCLEOTIDE SEQUENCE [LARGE SCALE GENOMIC DNA]</scope>
    <source>
        <strain evidence="1 2">LMTR 13</strain>
    </source>
</reference>
<dbReference type="KEGG" id="bic:LMTR13_23795"/>
<gene>
    <name evidence="1" type="ORF">LMTR13_23795</name>
</gene>
<accession>A0A1B1UJ61</accession>